<keyword evidence="4" id="KW-1185">Reference proteome</keyword>
<dbReference type="PRINTS" id="PR00253">
    <property type="entry name" value="GABAARECEPTR"/>
</dbReference>
<name>A0A7J7JAC2_BUGNE</name>
<feature type="transmembrane region" description="Helical" evidence="1">
    <location>
        <begin position="81"/>
        <end position="103"/>
    </location>
</feature>
<dbReference type="InterPro" id="IPR006029">
    <property type="entry name" value="Neurotrans-gated_channel_TM"/>
</dbReference>
<reference evidence="3" key="1">
    <citation type="submission" date="2020-06" db="EMBL/GenBank/DDBJ databases">
        <title>Draft genome of Bugula neritina, a colonial animal packing powerful symbionts and potential medicines.</title>
        <authorList>
            <person name="Rayko M."/>
        </authorList>
    </citation>
    <scope>NUCLEOTIDE SEQUENCE [LARGE SCALE GENOMIC DNA]</scope>
    <source>
        <strain evidence="3">Kwan_BN1</strain>
    </source>
</reference>
<dbReference type="GO" id="GO:0005216">
    <property type="term" value="F:monoatomic ion channel activity"/>
    <property type="evidence" value="ECO:0007669"/>
    <property type="project" value="InterPro"/>
</dbReference>
<gene>
    <name evidence="3" type="ORF">EB796_019064</name>
</gene>
<dbReference type="InterPro" id="IPR038050">
    <property type="entry name" value="Neuro_actylchol_rec"/>
</dbReference>
<accession>A0A7J7JAC2</accession>
<evidence type="ECO:0000259" key="2">
    <source>
        <dbReference type="Pfam" id="PF02932"/>
    </source>
</evidence>
<dbReference type="OrthoDB" id="407674at2759"/>
<dbReference type="Pfam" id="PF02932">
    <property type="entry name" value="Neur_chan_memb"/>
    <property type="match status" value="1"/>
</dbReference>
<dbReference type="AlphaFoldDB" id="A0A7J7JAC2"/>
<keyword evidence="1" id="KW-0472">Membrane</keyword>
<dbReference type="InterPro" id="IPR036719">
    <property type="entry name" value="Neuro-gated_channel_TM_sf"/>
</dbReference>
<evidence type="ECO:0000313" key="4">
    <source>
        <dbReference type="Proteomes" id="UP000593567"/>
    </source>
</evidence>
<dbReference type="PANTHER" id="PTHR18945">
    <property type="entry name" value="NEUROTRANSMITTER GATED ION CHANNEL"/>
    <property type="match status" value="1"/>
</dbReference>
<feature type="transmembrane region" description="Helical" evidence="1">
    <location>
        <begin position="23"/>
        <end position="43"/>
    </location>
</feature>
<feature type="transmembrane region" description="Helical" evidence="1">
    <location>
        <begin position="50"/>
        <end position="69"/>
    </location>
</feature>
<dbReference type="CDD" id="cd19049">
    <property type="entry name" value="LGIC_TM_anion"/>
    <property type="match status" value="1"/>
</dbReference>
<proteinExistence type="predicted"/>
<dbReference type="SUPFAM" id="SSF90112">
    <property type="entry name" value="Neurotransmitter-gated ion-channel transmembrane pore"/>
    <property type="match status" value="1"/>
</dbReference>
<dbReference type="Gene3D" id="1.20.58.390">
    <property type="entry name" value="Neurotransmitter-gated ion-channel transmembrane domain"/>
    <property type="match status" value="1"/>
</dbReference>
<keyword evidence="1" id="KW-1133">Transmembrane helix</keyword>
<dbReference type="EMBL" id="VXIV02002825">
    <property type="protein sequence ID" value="KAF6022626.1"/>
    <property type="molecule type" value="Genomic_DNA"/>
</dbReference>
<evidence type="ECO:0000256" key="1">
    <source>
        <dbReference type="SAM" id="Phobius"/>
    </source>
</evidence>
<feature type="transmembrane region" description="Helical" evidence="1">
    <location>
        <begin position="177"/>
        <end position="197"/>
    </location>
</feature>
<protein>
    <recommendedName>
        <fullName evidence="2">Neurotransmitter-gated ion-channel transmembrane domain-containing protein</fullName>
    </recommendedName>
</protein>
<dbReference type="InterPro" id="IPR006201">
    <property type="entry name" value="Neur_channel"/>
</dbReference>
<dbReference type="GO" id="GO:0016020">
    <property type="term" value="C:membrane"/>
    <property type="evidence" value="ECO:0007669"/>
    <property type="project" value="InterPro"/>
</dbReference>
<dbReference type="Proteomes" id="UP000593567">
    <property type="component" value="Unassembled WGS sequence"/>
</dbReference>
<sequence length="206" mass="23450">MNDSNDVASVLDATFHMKRQTGYYLLNIYIPCAMLVAMSWVTFWLNREAAAARVSLGITTFLTTVTIGLSGRSDLPQLDYITALDLYILMTMGYVLAAFFEYAGVNYFTKISKPDDCKPIYAFRPDELAPPSPPAHQRMRRRSCLTKFLLCFLGHVGYRGKLKAHKNEMNSVSKIDIVARVLFPLTFLILNVLYYLAYVHFSFNQT</sequence>
<dbReference type="InterPro" id="IPR006028">
    <property type="entry name" value="GABAA/Glycine_rcpt"/>
</dbReference>
<comment type="caution">
    <text evidence="3">The sequence shown here is derived from an EMBL/GenBank/DDBJ whole genome shotgun (WGS) entry which is preliminary data.</text>
</comment>
<feature type="domain" description="Neurotransmitter-gated ion-channel transmembrane" evidence="2">
    <location>
        <begin position="28"/>
        <end position="114"/>
    </location>
</feature>
<evidence type="ECO:0000313" key="3">
    <source>
        <dbReference type="EMBL" id="KAF6022626.1"/>
    </source>
</evidence>
<organism evidence="3 4">
    <name type="scientific">Bugula neritina</name>
    <name type="common">Brown bryozoan</name>
    <name type="synonym">Sertularia neritina</name>
    <dbReference type="NCBI Taxonomy" id="10212"/>
    <lineage>
        <taxon>Eukaryota</taxon>
        <taxon>Metazoa</taxon>
        <taxon>Spiralia</taxon>
        <taxon>Lophotrochozoa</taxon>
        <taxon>Bryozoa</taxon>
        <taxon>Gymnolaemata</taxon>
        <taxon>Cheilostomatida</taxon>
        <taxon>Flustrina</taxon>
        <taxon>Buguloidea</taxon>
        <taxon>Bugulidae</taxon>
        <taxon>Bugula</taxon>
    </lineage>
</organism>
<dbReference type="GO" id="GO:0004888">
    <property type="term" value="F:transmembrane signaling receptor activity"/>
    <property type="evidence" value="ECO:0007669"/>
    <property type="project" value="InterPro"/>
</dbReference>
<keyword evidence="1" id="KW-0812">Transmembrane</keyword>